<evidence type="ECO:0000259" key="5">
    <source>
        <dbReference type="Pfam" id="PF25973"/>
    </source>
</evidence>
<dbReference type="Proteomes" id="UP000568106">
    <property type="component" value="Unassembled WGS sequence"/>
</dbReference>
<dbReference type="PROSITE" id="PS51257">
    <property type="entry name" value="PROKAR_LIPOPROTEIN"/>
    <property type="match status" value="1"/>
</dbReference>
<proteinExistence type="inferred from homology"/>
<keyword evidence="7" id="KW-1185">Reference proteome</keyword>
<dbReference type="EMBL" id="JACHDY010000007">
    <property type="protein sequence ID" value="MBB5319273.1"/>
    <property type="molecule type" value="Genomic_DNA"/>
</dbReference>
<dbReference type="InterPro" id="IPR006143">
    <property type="entry name" value="RND_pump_MFP"/>
</dbReference>
<accession>A0A7W8MT20</accession>
<feature type="domain" description="CusB-like beta-barrel" evidence="4">
    <location>
        <begin position="229"/>
        <end position="299"/>
    </location>
</feature>
<feature type="coiled-coil region" evidence="2">
    <location>
        <begin position="99"/>
        <end position="133"/>
    </location>
</feature>
<dbReference type="InterPro" id="IPR058792">
    <property type="entry name" value="Beta-barrel_RND_2"/>
</dbReference>
<evidence type="ECO:0000313" key="7">
    <source>
        <dbReference type="Proteomes" id="UP000568106"/>
    </source>
</evidence>
<dbReference type="AlphaFoldDB" id="A0A7W8MT20"/>
<feature type="chain" id="PRO_5030619078" evidence="3">
    <location>
        <begin position="18"/>
        <end position="300"/>
    </location>
</feature>
<dbReference type="Gene3D" id="2.40.30.170">
    <property type="match status" value="1"/>
</dbReference>
<dbReference type="Pfam" id="PF25973">
    <property type="entry name" value="BSH_CzcB"/>
    <property type="match status" value="1"/>
</dbReference>
<comment type="caution">
    <text evidence="6">The sequence shown here is derived from an EMBL/GenBank/DDBJ whole genome shotgun (WGS) entry which is preliminary data.</text>
</comment>
<dbReference type="GO" id="GO:0015562">
    <property type="term" value="F:efflux transmembrane transporter activity"/>
    <property type="evidence" value="ECO:0007669"/>
    <property type="project" value="TreeGrafter"/>
</dbReference>
<evidence type="ECO:0000256" key="2">
    <source>
        <dbReference type="SAM" id="Coils"/>
    </source>
</evidence>
<evidence type="ECO:0000256" key="1">
    <source>
        <dbReference type="ARBA" id="ARBA00009477"/>
    </source>
</evidence>
<feature type="domain" description="CzcB-like barrel-sandwich hybrid" evidence="5">
    <location>
        <begin position="68"/>
        <end position="219"/>
    </location>
</feature>
<dbReference type="PANTHER" id="PTHR30469:SF38">
    <property type="entry name" value="HLYD FAMILY SECRETION PROTEIN"/>
    <property type="match status" value="1"/>
</dbReference>
<sequence length="300" mass="32521">MKHLFAVMIAASVQSMSLGCAPSTAQLHPSQGQETRTMQTANSQPMKSVAPPHGLVVSGPITLEQQLDIVALRAGVIVALPADVDTVVQKGQLMAGLDARQLEADRNTARYKVESLEADLKNWQSELQVRETDMHRAEAMHKEGITTQEAYDHSRYEVAASQFEVERQRGEMLSAKANLQSIDLELEKTKFVAPFKGVVAQRYVRLGQYVTTGDKLFRVMGASPLEVRFTLPGAEAALLKRGALVTVSPTPEFQQTTDATVTHVSPVVDPGSGTIEVTAVLKNRLPGLIPGTVASVRIAR</sequence>
<dbReference type="NCBIfam" id="TIGR01730">
    <property type="entry name" value="RND_mfp"/>
    <property type="match status" value="1"/>
</dbReference>
<evidence type="ECO:0000259" key="4">
    <source>
        <dbReference type="Pfam" id="PF25954"/>
    </source>
</evidence>
<dbReference type="Gene3D" id="1.10.287.470">
    <property type="entry name" value="Helix hairpin bin"/>
    <property type="match status" value="1"/>
</dbReference>
<dbReference type="SUPFAM" id="SSF111369">
    <property type="entry name" value="HlyD-like secretion proteins"/>
    <property type="match status" value="1"/>
</dbReference>
<evidence type="ECO:0000313" key="6">
    <source>
        <dbReference type="EMBL" id="MBB5319273.1"/>
    </source>
</evidence>
<evidence type="ECO:0000256" key="3">
    <source>
        <dbReference type="SAM" id="SignalP"/>
    </source>
</evidence>
<feature type="signal peptide" evidence="3">
    <location>
        <begin position="1"/>
        <end position="17"/>
    </location>
</feature>
<dbReference type="Pfam" id="PF25954">
    <property type="entry name" value="Beta-barrel_RND_2"/>
    <property type="match status" value="1"/>
</dbReference>
<name>A0A7W8MT20_9BACT</name>
<dbReference type="PANTHER" id="PTHR30469">
    <property type="entry name" value="MULTIDRUG RESISTANCE PROTEIN MDTA"/>
    <property type="match status" value="1"/>
</dbReference>
<keyword evidence="2" id="KW-0175">Coiled coil</keyword>
<comment type="similarity">
    <text evidence="1">Belongs to the membrane fusion protein (MFP) (TC 8.A.1) family.</text>
</comment>
<dbReference type="Gene3D" id="2.40.50.100">
    <property type="match status" value="1"/>
</dbReference>
<dbReference type="InterPro" id="IPR058647">
    <property type="entry name" value="BSH_CzcB-like"/>
</dbReference>
<organism evidence="6 7">
    <name type="scientific">Tunturiibacter empetritectus</name>
    <dbReference type="NCBI Taxonomy" id="3069691"/>
    <lineage>
        <taxon>Bacteria</taxon>
        <taxon>Pseudomonadati</taxon>
        <taxon>Acidobacteriota</taxon>
        <taxon>Terriglobia</taxon>
        <taxon>Terriglobales</taxon>
        <taxon>Acidobacteriaceae</taxon>
        <taxon>Tunturiibacter</taxon>
    </lineage>
</organism>
<protein>
    <submittedName>
        <fullName evidence="6">RND family efflux transporter MFP subunit</fullName>
    </submittedName>
</protein>
<dbReference type="GO" id="GO:1990281">
    <property type="term" value="C:efflux pump complex"/>
    <property type="evidence" value="ECO:0007669"/>
    <property type="project" value="TreeGrafter"/>
</dbReference>
<keyword evidence="3" id="KW-0732">Signal</keyword>
<reference evidence="6" key="1">
    <citation type="submission" date="2020-08" db="EMBL/GenBank/DDBJ databases">
        <title>Genomic Encyclopedia of Type Strains, Phase IV (KMG-V): Genome sequencing to study the core and pangenomes of soil and plant-associated prokaryotes.</title>
        <authorList>
            <person name="Whitman W."/>
        </authorList>
    </citation>
    <scope>NUCLEOTIDE SEQUENCE [LARGE SCALE GENOMIC DNA]</scope>
    <source>
        <strain evidence="6">M8UP27</strain>
    </source>
</reference>
<gene>
    <name evidence="6" type="ORF">HDF09_003979</name>
</gene>